<feature type="domain" description="BioF2-like acetyltransferase" evidence="2">
    <location>
        <begin position="193"/>
        <end position="338"/>
    </location>
</feature>
<dbReference type="AlphaFoldDB" id="A0A163S371"/>
<keyword evidence="1" id="KW-0472">Membrane</keyword>
<reference evidence="3 4" key="1">
    <citation type="submission" date="2016-01" db="EMBL/GenBank/DDBJ databases">
        <title>Genome sequence of Oerskovia enterophila VJag, an agar and cellulose degrading bacterium.</title>
        <authorList>
            <person name="Poehlein A."/>
            <person name="Jag V."/>
            <person name="Bengelsdorf F."/>
            <person name="Duerre P."/>
            <person name="Daniel R."/>
        </authorList>
    </citation>
    <scope>NUCLEOTIDE SEQUENCE [LARGE SCALE GENOMIC DNA]</scope>
    <source>
        <strain evidence="3 4">VJag</strain>
    </source>
</reference>
<dbReference type="SUPFAM" id="SSF55729">
    <property type="entry name" value="Acyl-CoA N-acyltransferases (Nat)"/>
    <property type="match status" value="1"/>
</dbReference>
<evidence type="ECO:0000256" key="1">
    <source>
        <dbReference type="SAM" id="Phobius"/>
    </source>
</evidence>
<gene>
    <name evidence="3" type="ORF">OJAG_12950</name>
</gene>
<dbReference type="Proteomes" id="UP000076447">
    <property type="component" value="Unassembled WGS sequence"/>
</dbReference>
<dbReference type="PATRIC" id="fig|43678.3.peg.1355"/>
<feature type="transmembrane region" description="Helical" evidence="1">
    <location>
        <begin position="348"/>
        <end position="366"/>
    </location>
</feature>
<keyword evidence="1" id="KW-1133">Transmembrane helix</keyword>
<sequence>MARSRVLSIIDLTDQEIESWRALAARAAEPNPYFEPEMLVPAVRELSGGSGLRLLVVDEVPGGDPRGAEPGGWWAALPFEMVPGDRHWPWRHASTGSDFLALYCPLGTPLVDGSRVDEAVEALVDAFHERRRELGQAIDLHLLSRDGQVNRRLDEACRERGLPVHAWGGDPRGAVRFDEGEPGSWAERMPRGKSLARGRRRLERAVGQTLVLEDRADDPEIAKAFLDFEQQGWKGDAARGGLGFRNRRGGQEWFSEMLAGFSTSGRAHVFALVAGGVLLHMAVIVCTGSTAFGYFDVYSEEWARYGPGAIGRMMALSWLDENTDVEVFDSSMNPSLYKDATALFPDRLTMVSSTVVTGGVFARLTMRVMRAAARVVRRFR</sequence>
<dbReference type="EMBL" id="LRIE01000062">
    <property type="protein sequence ID" value="KZM35970.1"/>
    <property type="molecule type" value="Genomic_DNA"/>
</dbReference>
<evidence type="ECO:0000313" key="3">
    <source>
        <dbReference type="EMBL" id="KZM35970.1"/>
    </source>
</evidence>
<evidence type="ECO:0000313" key="4">
    <source>
        <dbReference type="Proteomes" id="UP000076447"/>
    </source>
</evidence>
<dbReference type="RefSeq" id="WP_157516342.1">
    <property type="nucleotide sequence ID" value="NZ_LRIE01000062.1"/>
</dbReference>
<proteinExistence type="predicted"/>
<organism evidence="3 4">
    <name type="scientific">Oerskovia enterophila</name>
    <dbReference type="NCBI Taxonomy" id="43678"/>
    <lineage>
        <taxon>Bacteria</taxon>
        <taxon>Bacillati</taxon>
        <taxon>Actinomycetota</taxon>
        <taxon>Actinomycetes</taxon>
        <taxon>Micrococcales</taxon>
        <taxon>Cellulomonadaceae</taxon>
        <taxon>Oerskovia</taxon>
    </lineage>
</organism>
<dbReference type="InterPro" id="IPR038740">
    <property type="entry name" value="BioF2-like_GNAT_dom"/>
</dbReference>
<evidence type="ECO:0000259" key="2">
    <source>
        <dbReference type="Pfam" id="PF13480"/>
    </source>
</evidence>
<name>A0A163S371_9CELL</name>
<protein>
    <recommendedName>
        <fullName evidence="2">BioF2-like acetyltransferase domain-containing protein</fullName>
    </recommendedName>
</protein>
<dbReference type="InterPro" id="IPR016181">
    <property type="entry name" value="Acyl_CoA_acyltransferase"/>
</dbReference>
<comment type="caution">
    <text evidence="3">The sequence shown here is derived from an EMBL/GenBank/DDBJ whole genome shotgun (WGS) entry which is preliminary data.</text>
</comment>
<accession>A0A163S371</accession>
<feature type="transmembrane region" description="Helical" evidence="1">
    <location>
        <begin position="269"/>
        <end position="295"/>
    </location>
</feature>
<dbReference type="STRING" id="43678.OJAG_12950"/>
<dbReference type="Pfam" id="PF13480">
    <property type="entry name" value="Acetyltransf_6"/>
    <property type="match status" value="1"/>
</dbReference>
<dbReference type="OrthoDB" id="4816997at2"/>
<keyword evidence="1" id="KW-0812">Transmembrane</keyword>